<evidence type="ECO:0000256" key="10">
    <source>
        <dbReference type="ARBA" id="ARBA00022737"/>
    </source>
</evidence>
<dbReference type="EMBL" id="ASGP02000007">
    <property type="protein sequence ID" value="KAH9496983.1"/>
    <property type="molecule type" value="Genomic_DNA"/>
</dbReference>
<evidence type="ECO:0000256" key="4">
    <source>
        <dbReference type="ARBA" id="ARBA00004245"/>
    </source>
</evidence>
<keyword evidence="13 18" id="KW-0697">Rotamase</keyword>
<keyword evidence="14" id="KW-0496">Mitochondrion</keyword>
<evidence type="ECO:0000256" key="2">
    <source>
        <dbReference type="ARBA" id="ARBA00004123"/>
    </source>
</evidence>
<dbReference type="EC" id="5.2.1.8" evidence="18"/>
<reference evidence="23" key="1">
    <citation type="submission" date="2013-05" db="EMBL/GenBank/DDBJ databases">
        <authorList>
            <person name="Yim A.K.Y."/>
            <person name="Chan T.F."/>
            <person name="Ji K.M."/>
            <person name="Liu X.Y."/>
            <person name="Zhou J.W."/>
            <person name="Li R.Q."/>
            <person name="Yang K.Y."/>
            <person name="Li J."/>
            <person name="Li M."/>
            <person name="Law P.T.W."/>
            <person name="Wu Y.L."/>
            <person name="Cai Z.L."/>
            <person name="Qin H."/>
            <person name="Bao Y."/>
            <person name="Leung R.K.K."/>
            <person name="Ng P.K.S."/>
            <person name="Zou J."/>
            <person name="Zhong X.J."/>
            <person name="Ran P.X."/>
            <person name="Zhong N.S."/>
            <person name="Liu Z.G."/>
            <person name="Tsui S.K.W."/>
        </authorList>
    </citation>
    <scope>NUCLEOTIDE SEQUENCE</scope>
    <source>
        <strain evidence="23">Derf</strain>
        <tissue evidence="23">Whole organism</tissue>
    </source>
</reference>
<dbReference type="SUPFAM" id="SSF48452">
    <property type="entry name" value="TPR-like"/>
    <property type="match status" value="1"/>
</dbReference>
<feature type="region of interest" description="Disordered" evidence="20">
    <location>
        <begin position="1"/>
        <end position="30"/>
    </location>
</feature>
<feature type="domain" description="PPIase FKBP-type" evidence="21">
    <location>
        <begin position="53"/>
        <end position="141"/>
    </location>
</feature>
<keyword evidence="10" id="KW-0677">Repeat</keyword>
<evidence type="ECO:0000256" key="14">
    <source>
        <dbReference type="ARBA" id="ARBA00023128"/>
    </source>
</evidence>
<dbReference type="PANTHER" id="PTHR46512:SF9">
    <property type="entry name" value="PEPTIDYLPROLYL ISOMERASE"/>
    <property type="match status" value="1"/>
</dbReference>
<evidence type="ECO:0000256" key="11">
    <source>
        <dbReference type="ARBA" id="ARBA00022803"/>
    </source>
</evidence>
<evidence type="ECO:0000256" key="16">
    <source>
        <dbReference type="ARBA" id="ARBA00023235"/>
    </source>
</evidence>
<evidence type="ECO:0000313" key="24">
    <source>
        <dbReference type="Proteomes" id="UP000790347"/>
    </source>
</evidence>
<dbReference type="Gene3D" id="3.10.50.40">
    <property type="match status" value="2"/>
</dbReference>
<reference evidence="22" key="2">
    <citation type="submission" date="2020-06" db="EMBL/GenBank/DDBJ databases">
        <authorList>
            <person name="Ji K."/>
            <person name="Li J."/>
        </authorList>
    </citation>
    <scope>NUCLEOTIDE SEQUENCE</scope>
    <source>
        <strain evidence="22">JKM2019</strain>
        <tissue evidence="22">Whole body</tissue>
    </source>
</reference>
<dbReference type="EMBL" id="SDOV01000002">
    <property type="protein sequence ID" value="KAH7643962.1"/>
    <property type="molecule type" value="Genomic_DNA"/>
</dbReference>
<name>A0A922HNR9_DERFA</name>
<accession>A0A922HNR9</accession>
<dbReference type="OrthoDB" id="433738at2759"/>
<comment type="catalytic activity">
    <reaction evidence="1 18">
        <text>[protein]-peptidylproline (omega=180) = [protein]-peptidylproline (omega=0)</text>
        <dbReference type="Rhea" id="RHEA:16237"/>
        <dbReference type="Rhea" id="RHEA-COMP:10747"/>
        <dbReference type="Rhea" id="RHEA-COMP:10748"/>
        <dbReference type="ChEBI" id="CHEBI:83833"/>
        <dbReference type="ChEBI" id="CHEBI:83834"/>
        <dbReference type="EC" id="5.2.1.8"/>
    </reaction>
</comment>
<keyword evidence="11 19" id="KW-0802">TPR repeat</keyword>
<dbReference type="InterPro" id="IPR001179">
    <property type="entry name" value="PPIase_FKBP_dom"/>
</dbReference>
<protein>
    <recommendedName>
        <fullName evidence="18">peptidylprolyl isomerase</fullName>
        <ecNumber evidence="18">5.2.1.8</ecNumber>
    </recommendedName>
</protein>
<evidence type="ECO:0000256" key="8">
    <source>
        <dbReference type="ARBA" id="ARBA00022553"/>
    </source>
</evidence>
<organism evidence="23 24">
    <name type="scientific">Dermatophagoides farinae</name>
    <name type="common">American house dust mite</name>
    <dbReference type="NCBI Taxonomy" id="6954"/>
    <lineage>
        <taxon>Eukaryota</taxon>
        <taxon>Metazoa</taxon>
        <taxon>Ecdysozoa</taxon>
        <taxon>Arthropoda</taxon>
        <taxon>Chelicerata</taxon>
        <taxon>Arachnida</taxon>
        <taxon>Acari</taxon>
        <taxon>Acariformes</taxon>
        <taxon>Sarcoptiformes</taxon>
        <taxon>Astigmata</taxon>
        <taxon>Psoroptidia</taxon>
        <taxon>Analgoidea</taxon>
        <taxon>Pyroglyphidae</taxon>
        <taxon>Dermatophagoidinae</taxon>
        <taxon>Dermatophagoides</taxon>
    </lineage>
</organism>
<proteinExistence type="predicted"/>
<dbReference type="PANTHER" id="PTHR46512">
    <property type="entry name" value="PEPTIDYLPROLYL ISOMERASE"/>
    <property type="match status" value="1"/>
</dbReference>
<dbReference type="Gene3D" id="1.25.40.10">
    <property type="entry name" value="Tetratricopeptide repeat domain"/>
    <property type="match status" value="1"/>
</dbReference>
<dbReference type="GO" id="GO:0005829">
    <property type="term" value="C:cytosol"/>
    <property type="evidence" value="ECO:0007669"/>
    <property type="project" value="UniProtKB-SubCell"/>
</dbReference>
<feature type="compositionally biased region" description="Polar residues" evidence="20">
    <location>
        <begin position="1"/>
        <end position="10"/>
    </location>
</feature>
<dbReference type="FunFam" id="3.10.50.40:FF:000006">
    <property type="entry name" value="Peptidyl-prolyl cis-trans isomerase"/>
    <property type="match status" value="1"/>
</dbReference>
<dbReference type="GO" id="GO:0003755">
    <property type="term" value="F:peptidyl-prolyl cis-trans isomerase activity"/>
    <property type="evidence" value="ECO:0007669"/>
    <property type="project" value="UniProtKB-KW"/>
</dbReference>
<keyword evidence="12" id="KW-0007">Acetylation</keyword>
<dbReference type="Proteomes" id="UP000790347">
    <property type="component" value="Unassembled WGS sequence"/>
</dbReference>
<keyword evidence="15" id="KW-0206">Cytoskeleton</keyword>
<keyword evidence="8" id="KW-0597">Phosphoprotein</keyword>
<evidence type="ECO:0000256" key="7">
    <source>
        <dbReference type="ARBA" id="ARBA00022490"/>
    </source>
</evidence>
<feature type="repeat" description="TPR" evidence="19">
    <location>
        <begin position="359"/>
        <end position="392"/>
    </location>
</feature>
<feature type="domain" description="PPIase FKBP-type" evidence="21">
    <location>
        <begin position="170"/>
        <end position="258"/>
    </location>
</feature>
<keyword evidence="24" id="KW-1185">Reference proteome</keyword>
<reference evidence="23" key="4">
    <citation type="journal article" date="2022" name="Res Sq">
        <title>Comparative Genomics Reveals Insights into the Divergent Evolution of Astigmatic Mites and Household Pest Adaptations.</title>
        <authorList>
            <person name="Xiong Q."/>
            <person name="Wan A.T.-Y."/>
            <person name="Liu X.-Y."/>
            <person name="Fung C.S.-H."/>
            <person name="Xiao X."/>
            <person name="Malainual N."/>
            <person name="Hou J."/>
            <person name="Wang L."/>
            <person name="Wang M."/>
            <person name="Yang K."/>
            <person name="Cui Y."/>
            <person name="Leung E."/>
            <person name="Nong W."/>
            <person name="Shin S.-K."/>
            <person name="Au S."/>
            <person name="Jeong K.Y."/>
            <person name="Chew F.T."/>
            <person name="Hui J."/>
            <person name="Leung T.F."/>
            <person name="Tungtrongchitr A."/>
            <person name="Zhong N."/>
            <person name="Liu Z."/>
            <person name="Tsui S."/>
        </authorList>
    </citation>
    <scope>NUCLEOTIDE SEQUENCE</scope>
    <source>
        <strain evidence="23">Derf</strain>
        <tissue evidence="23">Whole organism</tissue>
    </source>
</reference>
<evidence type="ECO:0000256" key="12">
    <source>
        <dbReference type="ARBA" id="ARBA00022990"/>
    </source>
</evidence>
<reference evidence="22" key="3">
    <citation type="journal article" date="2021" name="World Allergy Organ. J.">
        <title>Chromosome-level assembly of Dermatophagoides farinae genome and transcriptome reveals two novel allergens Der f 37 and Der f 39.</title>
        <authorList>
            <person name="Chen J."/>
            <person name="Cai Z."/>
            <person name="Fan D."/>
            <person name="Hu J."/>
            <person name="Hou Y."/>
            <person name="He Y."/>
            <person name="Zhang Z."/>
            <person name="Zhao Z."/>
            <person name="Gao P."/>
            <person name="Hu W."/>
            <person name="Sun J."/>
            <person name="Li J."/>
            <person name="Ji K."/>
        </authorList>
    </citation>
    <scope>NUCLEOTIDE SEQUENCE</scope>
    <source>
        <strain evidence="22">JKM2019</strain>
    </source>
</reference>
<evidence type="ECO:0000313" key="22">
    <source>
        <dbReference type="EMBL" id="KAH7643962.1"/>
    </source>
</evidence>
<keyword evidence="6" id="KW-0488">Methylation</keyword>
<feature type="compositionally biased region" description="Low complexity" evidence="20">
    <location>
        <begin position="468"/>
        <end position="486"/>
    </location>
</feature>
<dbReference type="Pfam" id="PF07719">
    <property type="entry name" value="TPR_2"/>
    <property type="match status" value="1"/>
</dbReference>
<evidence type="ECO:0000256" key="9">
    <source>
        <dbReference type="ARBA" id="ARBA00022701"/>
    </source>
</evidence>
<dbReference type="GO" id="GO:0005634">
    <property type="term" value="C:nucleus"/>
    <property type="evidence" value="ECO:0007669"/>
    <property type="project" value="UniProtKB-SubCell"/>
</dbReference>
<dbReference type="PROSITE" id="PS50005">
    <property type="entry name" value="TPR"/>
    <property type="match status" value="1"/>
</dbReference>
<evidence type="ECO:0000256" key="13">
    <source>
        <dbReference type="ARBA" id="ARBA00023110"/>
    </source>
</evidence>
<dbReference type="GO" id="GO:0005874">
    <property type="term" value="C:microtubule"/>
    <property type="evidence" value="ECO:0007669"/>
    <property type="project" value="UniProtKB-KW"/>
</dbReference>
<evidence type="ECO:0000256" key="18">
    <source>
        <dbReference type="PROSITE-ProRule" id="PRU00277"/>
    </source>
</evidence>
<evidence type="ECO:0000256" key="1">
    <source>
        <dbReference type="ARBA" id="ARBA00000971"/>
    </source>
</evidence>
<evidence type="ECO:0000256" key="5">
    <source>
        <dbReference type="ARBA" id="ARBA00004514"/>
    </source>
</evidence>
<comment type="caution">
    <text evidence="23">The sequence shown here is derived from an EMBL/GenBank/DDBJ whole genome shotgun (WGS) entry which is preliminary data.</text>
</comment>
<keyword evidence="17" id="KW-0539">Nucleus</keyword>
<dbReference type="PROSITE" id="PS50059">
    <property type="entry name" value="FKBP_PPIASE"/>
    <property type="match status" value="2"/>
</dbReference>
<dbReference type="InterPro" id="IPR013105">
    <property type="entry name" value="TPR_2"/>
</dbReference>
<dbReference type="Proteomes" id="UP000828236">
    <property type="component" value="Unassembled WGS sequence"/>
</dbReference>
<dbReference type="FunFam" id="3.10.50.40:FF:000013">
    <property type="entry name" value="Peptidylprolyl isomerase"/>
    <property type="match status" value="1"/>
</dbReference>
<evidence type="ECO:0000256" key="19">
    <source>
        <dbReference type="PROSITE-ProRule" id="PRU00339"/>
    </source>
</evidence>
<dbReference type="SUPFAM" id="SSF54534">
    <property type="entry name" value="FKBP-like"/>
    <property type="match status" value="2"/>
</dbReference>
<gene>
    <name evidence="23" type="primary">FKBP5</name>
    <name evidence="23" type="ORF">DERF_013002</name>
    <name evidence="22" type="ORF">HUG17_6324</name>
</gene>
<keyword evidence="9" id="KW-0493">Microtubule</keyword>
<sequence>MSSKENSVSSLGLGDSTESDSLQSEFDISPQKDGKLMKTIITKGNGWEKPGNGDKVSVHYVGKLLDGTQFDSSRDRNEKFVFTLGAKEVIEGWDIAVKTMKRGEVASFKIDPSLAYGERGSPPTIPPNSTLIFEIELFDWKLEDITKKADGGILRRIIKDGSEWSTPNEGSTCNIEYIGKYEDRVFESRQVTFYLGEGSEENLVPAIEIAVRKMKKDERCEIIVKPKYVWGDGQGNQEYGIPNDYQQLKYEIYLKNFENLKEIEDMENNERIEQALLVKTKGTKYFKESKYKLAIKQYKRVIQLIGTETDNFEPELKEKARDILLAGNLNLAMCYLKVENFLETQKNCDRALEIDPENEKGLFRRGQAFYGQKEYELAKKDFGKLLEIDPKNSAAKSQMINCINRIKEHMEKEKMKYKNMFEIFAKRDSEKEAKKKAAQATTITTAADDSKIFNIDGDNETKAKDSESPQQQQQQQPEQQQQAANA</sequence>
<evidence type="ECO:0000256" key="6">
    <source>
        <dbReference type="ARBA" id="ARBA00022481"/>
    </source>
</evidence>
<dbReference type="FunFam" id="1.25.40.10:FF:000008">
    <property type="entry name" value="Peptidylprolyl isomerase"/>
    <property type="match status" value="1"/>
</dbReference>
<evidence type="ECO:0000256" key="15">
    <source>
        <dbReference type="ARBA" id="ARBA00023212"/>
    </source>
</evidence>
<dbReference type="InterPro" id="IPR019734">
    <property type="entry name" value="TPR_rpt"/>
</dbReference>
<comment type="subcellular location">
    <subcellularLocation>
        <location evidence="4">Cytoplasm</location>
        <location evidence="4">Cytoskeleton</location>
    </subcellularLocation>
    <subcellularLocation>
        <location evidence="5">Cytoplasm</location>
        <location evidence="5">Cytosol</location>
    </subcellularLocation>
    <subcellularLocation>
        <location evidence="3">Mitochondrion</location>
    </subcellularLocation>
    <subcellularLocation>
        <location evidence="2">Nucleus</location>
    </subcellularLocation>
</comment>
<keyword evidence="16 18" id="KW-0413">Isomerase</keyword>
<feature type="region of interest" description="Disordered" evidence="20">
    <location>
        <begin position="431"/>
        <end position="486"/>
    </location>
</feature>
<dbReference type="SMART" id="SM00028">
    <property type="entry name" value="TPR"/>
    <property type="match status" value="3"/>
</dbReference>
<dbReference type="InterPro" id="IPR050754">
    <property type="entry name" value="FKBP4/5/8-like"/>
</dbReference>
<evidence type="ECO:0000256" key="3">
    <source>
        <dbReference type="ARBA" id="ARBA00004173"/>
    </source>
</evidence>
<evidence type="ECO:0000313" key="23">
    <source>
        <dbReference type="EMBL" id="KAH9496983.1"/>
    </source>
</evidence>
<evidence type="ECO:0000259" key="21">
    <source>
        <dbReference type="PROSITE" id="PS50059"/>
    </source>
</evidence>
<dbReference type="Pfam" id="PF00254">
    <property type="entry name" value="FKBP_C"/>
    <property type="match status" value="2"/>
</dbReference>
<evidence type="ECO:0000256" key="17">
    <source>
        <dbReference type="ARBA" id="ARBA00023242"/>
    </source>
</evidence>
<dbReference type="GO" id="GO:0005739">
    <property type="term" value="C:mitochondrion"/>
    <property type="evidence" value="ECO:0007669"/>
    <property type="project" value="UniProtKB-SubCell"/>
</dbReference>
<dbReference type="InterPro" id="IPR011990">
    <property type="entry name" value="TPR-like_helical_dom_sf"/>
</dbReference>
<evidence type="ECO:0000256" key="20">
    <source>
        <dbReference type="SAM" id="MobiDB-lite"/>
    </source>
</evidence>
<keyword evidence="7" id="KW-0963">Cytoplasm</keyword>
<dbReference type="AlphaFoldDB" id="A0A922HNR9"/>
<dbReference type="InterPro" id="IPR046357">
    <property type="entry name" value="PPIase_dom_sf"/>
</dbReference>
<feature type="compositionally biased region" description="Low complexity" evidence="20">
    <location>
        <begin position="438"/>
        <end position="447"/>
    </location>
</feature>